<keyword evidence="2" id="KW-0201">Cytochrome c-type biogenesis</keyword>
<evidence type="ECO:0000256" key="1">
    <source>
        <dbReference type="ARBA" id="ARBA00009186"/>
    </source>
</evidence>
<keyword evidence="3" id="KW-0472">Membrane</keyword>
<feature type="transmembrane region" description="Helical" evidence="3">
    <location>
        <begin position="171"/>
        <end position="193"/>
    </location>
</feature>
<comment type="caution">
    <text evidence="6">The sequence shown here is derived from an EMBL/GenBank/DDBJ whole genome shotgun (WGS) entry which is preliminary data.</text>
</comment>
<accession>A0A7J0BK72</accession>
<dbReference type="RefSeq" id="WP_174405171.1">
    <property type="nucleotide sequence ID" value="NZ_BLVO01000013.1"/>
</dbReference>
<gene>
    <name evidence="6" type="primary">ccmF</name>
    <name evidence="6" type="ORF">DSM101010T_18800</name>
</gene>
<evidence type="ECO:0000256" key="3">
    <source>
        <dbReference type="SAM" id="Phobius"/>
    </source>
</evidence>
<evidence type="ECO:0000256" key="2">
    <source>
        <dbReference type="ARBA" id="ARBA00022748"/>
    </source>
</evidence>
<dbReference type="PRINTS" id="PR01410">
    <property type="entry name" value="CCBIOGENESIS"/>
</dbReference>
<dbReference type="PANTHER" id="PTHR43653">
    <property type="entry name" value="CYTOCHROME C ASSEMBLY PROTEIN-RELATED"/>
    <property type="match status" value="1"/>
</dbReference>
<dbReference type="EMBL" id="BLVO01000013">
    <property type="protein sequence ID" value="GFM33515.1"/>
    <property type="molecule type" value="Genomic_DNA"/>
</dbReference>
<evidence type="ECO:0000259" key="5">
    <source>
        <dbReference type="Pfam" id="PF16327"/>
    </source>
</evidence>
<keyword evidence="7" id="KW-1185">Reference proteome</keyword>
<dbReference type="GO" id="GO:0020037">
    <property type="term" value="F:heme binding"/>
    <property type="evidence" value="ECO:0007669"/>
    <property type="project" value="InterPro"/>
</dbReference>
<dbReference type="Pfam" id="PF01578">
    <property type="entry name" value="Cytochrom_C_asm"/>
    <property type="match status" value="1"/>
</dbReference>
<dbReference type="Proteomes" id="UP000503840">
    <property type="component" value="Unassembled WGS sequence"/>
</dbReference>
<feature type="transmembrane region" description="Helical" evidence="3">
    <location>
        <begin position="251"/>
        <end position="267"/>
    </location>
</feature>
<comment type="similarity">
    <text evidence="1">Belongs to the CcmF/CycK/Ccl1/NrfE/CcsA family.</text>
</comment>
<sequence>MHLLAYLLLVASLMFSVGFGLVAVMQIWQGRTLILPWMEKAHLMVTALMTVSCFILLWALVNYDFTNVYVASYTSLDLATFYRMTAFWAGQAGSLLFWAWSVAIFGVFFLTSDAYQSLSDGTKLWFWIIFLAVMAFFLLLLTAWSNPFKMVDPAPADGNGLNPLLQNPGMIFHPPLLFLGYGGFTIPGCLALAQALNGTYKQEGSWTEISRNFILIAWLTLTAGIILGGWWSYMELGWGGYWAWDPVENASLIPWLVASAFLHTSVIETRRNKLHRINIFLIALTSISAFFATYLVRSGVVDSLHAFGDGGVGTPLLIFIIVFTFISLLISIQYRHPDSRPLSDIASREGFLVIAAWVLMTLGVIILFATMWPVFSKFWSENPVGLEPAFYNRVCLPLFVILSALLMVCPWLGWKGGIRDTKKAAIVGAAFAAFAGVLYTQGFTMPMAIAGGATALAGIAGILLMFASEPAMRRNMRSIAAYGVHVGLALTVLGVAISGPYKAEAEGEIKVGETMQVGDYTFTYKKLHQGSERAYIFIQADLEVTKDGKFVGTMQPQRRLYHKFQRSAFSEAATIPSLGNELYGTLLGADETEAATLKLSVNPLVNWVWIGGTLMCLFPLLGLCSYRNRERREEDAL</sequence>
<feature type="domain" description="Cytochrome c-type biogenesis protein CcmF C-terminal" evidence="5">
    <location>
        <begin position="319"/>
        <end position="621"/>
    </location>
</feature>
<feature type="transmembrane region" description="Helical" evidence="3">
    <location>
        <begin position="424"/>
        <end position="441"/>
    </location>
</feature>
<feature type="transmembrane region" description="Helical" evidence="3">
    <location>
        <begin position="447"/>
        <end position="467"/>
    </location>
</feature>
<keyword evidence="3" id="KW-1133">Transmembrane helix</keyword>
<feature type="transmembrane region" description="Helical" evidence="3">
    <location>
        <begin position="607"/>
        <end position="626"/>
    </location>
</feature>
<protein>
    <submittedName>
        <fullName evidence="6">Cytochrome c biogenesis protein CcmF</fullName>
    </submittedName>
</protein>
<organism evidence="6 7">
    <name type="scientific">Desulfovibrio subterraneus</name>
    <dbReference type="NCBI Taxonomy" id="2718620"/>
    <lineage>
        <taxon>Bacteria</taxon>
        <taxon>Pseudomonadati</taxon>
        <taxon>Thermodesulfobacteriota</taxon>
        <taxon>Desulfovibrionia</taxon>
        <taxon>Desulfovibrionales</taxon>
        <taxon>Desulfovibrionaceae</taxon>
        <taxon>Desulfovibrio</taxon>
    </lineage>
</organism>
<dbReference type="InterPro" id="IPR003567">
    <property type="entry name" value="Cyt_c_biogenesis"/>
</dbReference>
<dbReference type="GO" id="GO:0016020">
    <property type="term" value="C:membrane"/>
    <property type="evidence" value="ECO:0007669"/>
    <property type="project" value="InterPro"/>
</dbReference>
<feature type="transmembrane region" description="Helical" evidence="3">
    <location>
        <begin position="351"/>
        <end position="375"/>
    </location>
</feature>
<dbReference type="AlphaFoldDB" id="A0A7J0BK72"/>
<dbReference type="InterPro" id="IPR032523">
    <property type="entry name" value="CcmF_C"/>
</dbReference>
<feature type="transmembrane region" description="Helical" evidence="3">
    <location>
        <begin position="124"/>
        <end position="144"/>
    </location>
</feature>
<feature type="transmembrane region" description="Helical" evidence="3">
    <location>
        <begin position="6"/>
        <end position="29"/>
    </location>
</feature>
<feature type="transmembrane region" description="Helical" evidence="3">
    <location>
        <begin position="81"/>
        <end position="112"/>
    </location>
</feature>
<name>A0A7J0BK72_9BACT</name>
<feature type="transmembrane region" description="Helical" evidence="3">
    <location>
        <begin position="279"/>
        <end position="300"/>
    </location>
</feature>
<reference evidence="6 7" key="1">
    <citation type="submission" date="2020-05" db="EMBL/GenBank/DDBJ databases">
        <title>Draft genome sequence of Desulfovibrio sp. strain HN2T.</title>
        <authorList>
            <person name="Ueno A."/>
            <person name="Tamazawa S."/>
            <person name="Tamamura S."/>
            <person name="Murakami T."/>
            <person name="Kiyama T."/>
            <person name="Inomata H."/>
            <person name="Amano Y."/>
            <person name="Miyakawa K."/>
            <person name="Tamaki H."/>
            <person name="Naganuma T."/>
            <person name="Kaneko K."/>
        </authorList>
    </citation>
    <scope>NUCLEOTIDE SEQUENCE [LARGE SCALE GENOMIC DNA]</scope>
    <source>
        <strain evidence="6 7">HN2</strain>
    </source>
</reference>
<feature type="transmembrane region" description="Helical" evidence="3">
    <location>
        <begin position="41"/>
        <end position="61"/>
    </location>
</feature>
<feature type="transmembrane region" description="Helical" evidence="3">
    <location>
        <begin position="213"/>
        <end position="231"/>
    </location>
</feature>
<proteinExistence type="inferred from homology"/>
<dbReference type="InterPro" id="IPR002541">
    <property type="entry name" value="Cyt_c_assembly"/>
</dbReference>
<feature type="transmembrane region" description="Helical" evidence="3">
    <location>
        <begin position="479"/>
        <end position="497"/>
    </location>
</feature>
<evidence type="ECO:0000313" key="6">
    <source>
        <dbReference type="EMBL" id="GFM33515.1"/>
    </source>
</evidence>
<feature type="domain" description="Cytochrome c assembly protein" evidence="4">
    <location>
        <begin position="88"/>
        <end position="298"/>
    </location>
</feature>
<dbReference type="GO" id="GO:0015232">
    <property type="term" value="F:heme transmembrane transporter activity"/>
    <property type="evidence" value="ECO:0007669"/>
    <property type="project" value="InterPro"/>
</dbReference>
<feature type="transmembrane region" description="Helical" evidence="3">
    <location>
        <begin position="390"/>
        <end position="412"/>
    </location>
</feature>
<dbReference type="Pfam" id="PF16327">
    <property type="entry name" value="CcmF_C"/>
    <property type="match status" value="1"/>
</dbReference>
<dbReference type="PANTHER" id="PTHR43653:SF1">
    <property type="entry name" value="CYTOCHROME C-TYPE BIOGENESIS PROTEIN CCMF"/>
    <property type="match status" value="1"/>
</dbReference>
<evidence type="ECO:0000259" key="4">
    <source>
        <dbReference type="Pfam" id="PF01578"/>
    </source>
</evidence>
<dbReference type="GO" id="GO:0017004">
    <property type="term" value="P:cytochrome complex assembly"/>
    <property type="evidence" value="ECO:0007669"/>
    <property type="project" value="UniProtKB-KW"/>
</dbReference>
<feature type="transmembrane region" description="Helical" evidence="3">
    <location>
        <begin position="312"/>
        <end position="330"/>
    </location>
</feature>
<keyword evidence="3" id="KW-0812">Transmembrane</keyword>
<evidence type="ECO:0000313" key="7">
    <source>
        <dbReference type="Proteomes" id="UP000503840"/>
    </source>
</evidence>